<dbReference type="AlphaFoldDB" id="A0A7E4UVJ3"/>
<reference evidence="2" key="2">
    <citation type="submission" date="2020-10" db="UniProtKB">
        <authorList>
            <consortium name="WormBaseParasite"/>
        </authorList>
    </citation>
    <scope>IDENTIFICATION</scope>
</reference>
<evidence type="ECO:0000313" key="2">
    <source>
        <dbReference type="WBParaSite" id="Pan_g12914.t1"/>
    </source>
</evidence>
<dbReference type="Proteomes" id="UP000492821">
    <property type="component" value="Unassembled WGS sequence"/>
</dbReference>
<protein>
    <submittedName>
        <fullName evidence="2">NGN domain-containing protein</fullName>
    </submittedName>
</protein>
<proteinExistence type="predicted"/>
<organism evidence="1 2">
    <name type="scientific">Panagrellus redivivus</name>
    <name type="common">Microworm</name>
    <dbReference type="NCBI Taxonomy" id="6233"/>
    <lineage>
        <taxon>Eukaryota</taxon>
        <taxon>Metazoa</taxon>
        <taxon>Ecdysozoa</taxon>
        <taxon>Nematoda</taxon>
        <taxon>Chromadorea</taxon>
        <taxon>Rhabditida</taxon>
        <taxon>Tylenchina</taxon>
        <taxon>Panagrolaimomorpha</taxon>
        <taxon>Panagrolaimoidea</taxon>
        <taxon>Panagrolaimidae</taxon>
        <taxon>Panagrellus</taxon>
    </lineage>
</organism>
<dbReference type="WBParaSite" id="Pan_g12914.t1">
    <property type="protein sequence ID" value="Pan_g12914.t1"/>
    <property type="gene ID" value="Pan_g12914"/>
</dbReference>
<reference evidence="1" key="1">
    <citation type="journal article" date="2013" name="Genetics">
        <title>The draft genome and transcriptome of Panagrellus redivivus are shaped by the harsh demands of a free-living lifestyle.</title>
        <authorList>
            <person name="Srinivasan J."/>
            <person name="Dillman A.R."/>
            <person name="Macchietto M.G."/>
            <person name="Heikkinen L."/>
            <person name="Lakso M."/>
            <person name="Fracchia K.M."/>
            <person name="Antoshechkin I."/>
            <person name="Mortazavi A."/>
            <person name="Wong G."/>
            <person name="Sternberg P.W."/>
        </authorList>
    </citation>
    <scope>NUCLEOTIDE SEQUENCE [LARGE SCALE GENOMIC DNA]</scope>
    <source>
        <strain evidence="1">MT8872</strain>
    </source>
</reference>
<sequence>MNRFEMRPNRAVVNVRYPDLKTGELIDNVWYVKPASFKTYKEFIYAALKSAKLVYLPIKSFVTKNPDGSIEEVKPHTFRISAQNRYVITVIQPIFQVMKIYKKIDEWERKKEEYCVKTGH</sequence>
<keyword evidence="1" id="KW-1185">Reference proteome</keyword>
<accession>A0A7E4UVJ3</accession>
<name>A0A7E4UVJ3_PANRE</name>
<evidence type="ECO:0000313" key="1">
    <source>
        <dbReference type="Proteomes" id="UP000492821"/>
    </source>
</evidence>